<dbReference type="InterPro" id="IPR027417">
    <property type="entry name" value="P-loop_NTPase"/>
</dbReference>
<dbReference type="Gene3D" id="1.10.260.40">
    <property type="entry name" value="lambda repressor-like DNA-binding domains"/>
    <property type="match status" value="1"/>
</dbReference>
<evidence type="ECO:0000256" key="1">
    <source>
        <dbReference type="SAM" id="MobiDB-lite"/>
    </source>
</evidence>
<comment type="caution">
    <text evidence="3">The sequence shown here is derived from an EMBL/GenBank/DDBJ whole genome shotgun (WGS) entry which is preliminary data.</text>
</comment>
<feature type="domain" description="HTH cro/C1-type" evidence="2">
    <location>
        <begin position="14"/>
        <end position="69"/>
    </location>
</feature>
<sequence length="436" mass="46716">METLRNNSRFGDILRRHRIRRGVTQRQLADLSTVSVRAIRDLELGRVHRPRVETVRLIGAGLGLSGNQLAELESSARVGSVPDLDGPEPTGPEDDRLERFAPPQPLDALIGRAAELALLRDLLVPGTHRLGVVTGLPGVGKTRLALQTAALLRGSAGFGVRWSPPLEPALEPLLEPFTDHGRPGRPLLLVLDDVRPGDSRLPQAMGLLRSRPELRVLCTAHSRLGIPGERVLPLWPLGVPDRPDRTGPQDPAALAAMPSVQLLCRSIDLVRDDFRIDRDNAAAVAAVVRRVDGIPAALEAVAALFLLLDPDTVLDCVEHDLWGSAEDGLLDLLTLLHGRTTALDQPGSRALRLLAAHGPDWSIGDAVLLTGLPAAACARTVRQFLAQGLVRPSHEGSRSRFQVLELVRAVLAGNDGRAAPALSVPLPQAELTAAQG</sequence>
<dbReference type="SUPFAM" id="SSF47413">
    <property type="entry name" value="lambda repressor-like DNA-binding domains"/>
    <property type="match status" value="1"/>
</dbReference>
<dbReference type="InterPro" id="IPR010982">
    <property type="entry name" value="Lambda_DNA-bd_dom_sf"/>
</dbReference>
<evidence type="ECO:0000313" key="4">
    <source>
        <dbReference type="Proteomes" id="UP001592582"/>
    </source>
</evidence>
<gene>
    <name evidence="3" type="ORF">ACEZDG_18710</name>
</gene>
<dbReference type="PANTHER" id="PTHR47691">
    <property type="entry name" value="REGULATOR-RELATED"/>
    <property type="match status" value="1"/>
</dbReference>
<dbReference type="Proteomes" id="UP001592582">
    <property type="component" value="Unassembled WGS sequence"/>
</dbReference>
<dbReference type="Gene3D" id="3.40.50.300">
    <property type="entry name" value="P-loop containing nucleotide triphosphate hydrolases"/>
    <property type="match status" value="1"/>
</dbReference>
<evidence type="ECO:0000313" key="3">
    <source>
        <dbReference type="EMBL" id="MFC1411299.1"/>
    </source>
</evidence>
<dbReference type="CDD" id="cd00093">
    <property type="entry name" value="HTH_XRE"/>
    <property type="match status" value="1"/>
</dbReference>
<name>A0ABV6VC56_9ACTN</name>
<feature type="region of interest" description="Disordered" evidence="1">
    <location>
        <begin position="75"/>
        <end position="98"/>
    </location>
</feature>
<keyword evidence="4" id="KW-1185">Reference proteome</keyword>
<dbReference type="InterPro" id="IPR001387">
    <property type="entry name" value="Cro/C1-type_HTH"/>
</dbReference>
<evidence type="ECO:0000259" key="2">
    <source>
        <dbReference type="PROSITE" id="PS50943"/>
    </source>
</evidence>
<dbReference type="PROSITE" id="PS50943">
    <property type="entry name" value="HTH_CROC1"/>
    <property type="match status" value="1"/>
</dbReference>
<protein>
    <submittedName>
        <fullName evidence="3">Helix-turn-helix domain-containing protein</fullName>
    </submittedName>
</protein>
<dbReference type="SMART" id="SM00530">
    <property type="entry name" value="HTH_XRE"/>
    <property type="match status" value="1"/>
</dbReference>
<dbReference type="RefSeq" id="WP_380510642.1">
    <property type="nucleotide sequence ID" value="NZ_JBHEZX010000007.1"/>
</dbReference>
<organism evidence="3 4">
    <name type="scientific">Streptacidiphilus alkalitolerans</name>
    <dbReference type="NCBI Taxonomy" id="3342712"/>
    <lineage>
        <taxon>Bacteria</taxon>
        <taxon>Bacillati</taxon>
        <taxon>Actinomycetota</taxon>
        <taxon>Actinomycetes</taxon>
        <taxon>Kitasatosporales</taxon>
        <taxon>Streptomycetaceae</taxon>
        <taxon>Streptacidiphilus</taxon>
    </lineage>
</organism>
<proteinExistence type="predicted"/>
<dbReference type="SUPFAM" id="SSF52540">
    <property type="entry name" value="P-loop containing nucleoside triphosphate hydrolases"/>
    <property type="match status" value="1"/>
</dbReference>
<dbReference type="PANTHER" id="PTHR47691:SF3">
    <property type="entry name" value="HTH-TYPE TRANSCRIPTIONAL REGULATOR RV0890C-RELATED"/>
    <property type="match status" value="1"/>
</dbReference>
<reference evidence="3 4" key="1">
    <citation type="submission" date="2024-09" db="EMBL/GenBank/DDBJ databases">
        <authorList>
            <person name="Lee S.D."/>
        </authorList>
    </citation>
    <scope>NUCLEOTIDE SEQUENCE [LARGE SCALE GENOMIC DNA]</scope>
    <source>
        <strain evidence="3 4">N1-1</strain>
    </source>
</reference>
<accession>A0ABV6VC56</accession>
<dbReference type="Pfam" id="PF13560">
    <property type="entry name" value="HTH_31"/>
    <property type="match status" value="1"/>
</dbReference>
<dbReference type="EMBL" id="JBHEZX010000007">
    <property type="protein sequence ID" value="MFC1411299.1"/>
    <property type="molecule type" value="Genomic_DNA"/>
</dbReference>